<dbReference type="SMART" id="SM00382">
    <property type="entry name" value="AAA"/>
    <property type="match status" value="2"/>
</dbReference>
<dbReference type="InterPro" id="IPR003593">
    <property type="entry name" value="AAA+_ATPase"/>
</dbReference>
<feature type="domain" description="ABC transporter" evidence="6">
    <location>
        <begin position="379"/>
        <end position="592"/>
    </location>
</feature>
<accession>A0A2P8GIF8</accession>
<evidence type="ECO:0000313" key="8">
    <source>
        <dbReference type="Proteomes" id="UP000241964"/>
    </source>
</evidence>
<evidence type="ECO:0000256" key="2">
    <source>
        <dbReference type="ARBA" id="ARBA00022741"/>
    </source>
</evidence>
<evidence type="ECO:0000256" key="1">
    <source>
        <dbReference type="ARBA" id="ARBA00022737"/>
    </source>
</evidence>
<keyword evidence="1" id="KW-0677">Repeat</keyword>
<dbReference type="InterPro" id="IPR017871">
    <property type="entry name" value="ABC_transporter-like_CS"/>
</dbReference>
<dbReference type="Pfam" id="PF12848">
    <property type="entry name" value="ABC_tran_Xtn"/>
    <property type="match status" value="1"/>
</dbReference>
<proteinExistence type="inferred from homology"/>
<keyword evidence="2" id="KW-0547">Nucleotide-binding</keyword>
<organism evidence="7 8">
    <name type="scientific">Dyadobacter jiangsuensis</name>
    <dbReference type="NCBI Taxonomy" id="1591085"/>
    <lineage>
        <taxon>Bacteria</taxon>
        <taxon>Pseudomonadati</taxon>
        <taxon>Bacteroidota</taxon>
        <taxon>Cytophagia</taxon>
        <taxon>Cytophagales</taxon>
        <taxon>Spirosomataceae</taxon>
        <taxon>Dyadobacter</taxon>
    </lineage>
</organism>
<dbReference type="Pfam" id="PF00005">
    <property type="entry name" value="ABC_tran"/>
    <property type="match status" value="2"/>
</dbReference>
<dbReference type="FunFam" id="3.40.50.300:FF:000070">
    <property type="entry name" value="Putative ABC transporter ATP-binding component"/>
    <property type="match status" value="1"/>
</dbReference>
<dbReference type="PROSITE" id="PS50893">
    <property type="entry name" value="ABC_TRANSPORTER_2"/>
    <property type="match status" value="2"/>
</dbReference>
<dbReference type="PANTHER" id="PTHR42855:SF2">
    <property type="entry name" value="DRUG RESISTANCE ABC TRANSPORTER,ATP-BINDING PROTEIN"/>
    <property type="match status" value="1"/>
</dbReference>
<evidence type="ECO:0000256" key="5">
    <source>
        <dbReference type="ARBA" id="ARBA00074044"/>
    </source>
</evidence>
<dbReference type="Gene3D" id="3.40.50.300">
    <property type="entry name" value="P-loop containing nucleotide triphosphate hydrolases"/>
    <property type="match status" value="2"/>
</dbReference>
<dbReference type="PANTHER" id="PTHR42855">
    <property type="entry name" value="ABC TRANSPORTER ATP-BINDING SUBUNIT"/>
    <property type="match status" value="1"/>
</dbReference>
<dbReference type="CDD" id="cd03221">
    <property type="entry name" value="ABCF_EF-3"/>
    <property type="match status" value="2"/>
</dbReference>
<dbReference type="AlphaFoldDB" id="A0A2P8GIF8"/>
<comment type="caution">
    <text evidence="7">The sequence shown here is derived from an EMBL/GenBank/DDBJ whole genome shotgun (WGS) entry which is preliminary data.</text>
</comment>
<dbReference type="PROSITE" id="PS00211">
    <property type="entry name" value="ABC_TRANSPORTER_1"/>
    <property type="match status" value="2"/>
</dbReference>
<reference evidence="7 8" key="1">
    <citation type="submission" date="2018-03" db="EMBL/GenBank/DDBJ databases">
        <title>Genomic Encyclopedia of Archaeal and Bacterial Type Strains, Phase II (KMG-II): from individual species to whole genera.</title>
        <authorList>
            <person name="Goeker M."/>
        </authorList>
    </citation>
    <scope>NUCLEOTIDE SEQUENCE [LARGE SCALE GENOMIC DNA]</scope>
    <source>
        <strain evidence="7 8">DSM 29057</strain>
    </source>
</reference>
<evidence type="ECO:0000259" key="6">
    <source>
        <dbReference type="PROSITE" id="PS50893"/>
    </source>
</evidence>
<dbReference type="GO" id="GO:0016887">
    <property type="term" value="F:ATP hydrolysis activity"/>
    <property type="evidence" value="ECO:0007669"/>
    <property type="project" value="InterPro"/>
</dbReference>
<dbReference type="GO" id="GO:0005524">
    <property type="term" value="F:ATP binding"/>
    <property type="evidence" value="ECO:0007669"/>
    <property type="project" value="UniProtKB-KW"/>
</dbReference>
<dbReference type="EMBL" id="PYAS01000001">
    <property type="protein sequence ID" value="PSL33759.1"/>
    <property type="molecule type" value="Genomic_DNA"/>
</dbReference>
<gene>
    <name evidence="7" type="ORF">CLV60_101128</name>
</gene>
<dbReference type="InterPro" id="IPR032781">
    <property type="entry name" value="ABC_tran_Xtn"/>
</dbReference>
<dbReference type="InterPro" id="IPR051309">
    <property type="entry name" value="ABCF_ATPase"/>
</dbReference>
<evidence type="ECO:0000256" key="4">
    <source>
        <dbReference type="ARBA" id="ARBA00061551"/>
    </source>
</evidence>
<name>A0A2P8GIF8_9BACT</name>
<evidence type="ECO:0000256" key="3">
    <source>
        <dbReference type="ARBA" id="ARBA00022840"/>
    </source>
</evidence>
<dbReference type="Proteomes" id="UP000241964">
    <property type="component" value="Unassembled WGS sequence"/>
</dbReference>
<dbReference type="InterPro" id="IPR027417">
    <property type="entry name" value="P-loop_NTPase"/>
</dbReference>
<keyword evidence="3 7" id="KW-0067">ATP-binding</keyword>
<dbReference type="InterPro" id="IPR003439">
    <property type="entry name" value="ABC_transporter-like_ATP-bd"/>
</dbReference>
<keyword evidence="8" id="KW-1185">Reference proteome</keyword>
<dbReference type="SUPFAM" id="SSF52540">
    <property type="entry name" value="P-loop containing nucleoside triphosphate hydrolases"/>
    <property type="match status" value="2"/>
</dbReference>
<sequence>MSVAVFVRIQISAHFENNKGGNCGNDRGLNVDFFILFPSYNLSFAASNHEKMITVENLAVEFSGSTLFSEVSFVINPTDKIALMGKNGAGKSTMMKIIAGEQKATRGHVRAPKDAVIAYLPQHLLTEDNCTVFEEAAKAFKQVFEMRAEMEKLNHELETRTDYDSEEYMAIIEQVTEIGEKYYQLEEVNYDAEVEKALKGLGFRPEDFQRQTKEFSGGWRMRIELAKILLQKPDLILLDEPTNHIDIESVIWLEDFLVNKANAVMVISHDRAFIDNITNRTIEVTMGRIYDYKANYSHYLQLREERRAHQIKAYQEQQKMIADNMQFIERFRGTYSKTNQVASRERMLEKLEIIEIDEIDNSALKLRFPPSPRSGDYPVTVKDVSKSYGDHVVFKNASMSISRGEKVSFVGRNGEGKSTMIKAIMGELGVDGTCQLGHNVKVGYFAQNQASLLDPDLTIFQTVDEVAEGDVRTQIKNILGAFMFQGDDIDKKVSVLSGGERTRLAMVKLLLEPVNLLILDEPTNHLDLKSKDVLKEALRNFDGTLVLVSHDRDFLQGLSQKVFEFKDKRVIEHFETIDAFLERNRIKSIADLQLAK</sequence>
<protein>
    <recommendedName>
        <fullName evidence="5">Probable ATP-binding protein YbiT</fullName>
    </recommendedName>
</protein>
<feature type="domain" description="ABC transporter" evidence="6">
    <location>
        <begin position="53"/>
        <end position="311"/>
    </location>
</feature>
<comment type="similarity">
    <text evidence="4">Belongs to the ABC transporter superfamily. ABCF family. YbiT subfamily.</text>
</comment>
<evidence type="ECO:0000313" key="7">
    <source>
        <dbReference type="EMBL" id="PSL33759.1"/>
    </source>
</evidence>
<dbReference type="FunFam" id="3.40.50.300:FF:000011">
    <property type="entry name" value="Putative ABC transporter ATP-binding component"/>
    <property type="match status" value="1"/>
</dbReference>